<proteinExistence type="inferred from homology"/>
<reference evidence="3" key="1">
    <citation type="submission" date="2023-01" db="EMBL/GenBank/DDBJ databases">
        <authorList>
            <person name="Piombo E."/>
        </authorList>
    </citation>
    <scope>NUCLEOTIDE SEQUENCE</scope>
</reference>
<name>A0AA35Q994_9HYPO</name>
<dbReference type="AlphaFoldDB" id="A0AA35Q994"/>
<feature type="domain" description="EthD" evidence="2">
    <location>
        <begin position="13"/>
        <end position="110"/>
    </location>
</feature>
<evidence type="ECO:0000256" key="1">
    <source>
        <dbReference type="ARBA" id="ARBA00005986"/>
    </source>
</evidence>
<dbReference type="InterPro" id="IPR009799">
    <property type="entry name" value="EthD_dom"/>
</dbReference>
<dbReference type="GO" id="GO:0016491">
    <property type="term" value="F:oxidoreductase activity"/>
    <property type="evidence" value="ECO:0007669"/>
    <property type="project" value="InterPro"/>
</dbReference>
<protein>
    <recommendedName>
        <fullName evidence="2">EthD domain-containing protein</fullName>
    </recommendedName>
</protein>
<gene>
    <name evidence="3" type="ORF">CCHLO57077_00016758</name>
</gene>
<comment type="caution">
    <text evidence="3">The sequence shown here is derived from an EMBL/GenBank/DDBJ whole genome shotgun (WGS) entry which is preliminary data.</text>
</comment>
<accession>A0AA35Q994</accession>
<organism evidence="3 4">
    <name type="scientific">Clonostachys chloroleuca</name>
    <dbReference type="NCBI Taxonomy" id="1926264"/>
    <lineage>
        <taxon>Eukaryota</taxon>
        <taxon>Fungi</taxon>
        <taxon>Dikarya</taxon>
        <taxon>Ascomycota</taxon>
        <taxon>Pezizomycotina</taxon>
        <taxon>Sordariomycetes</taxon>
        <taxon>Hypocreomycetidae</taxon>
        <taxon>Hypocreales</taxon>
        <taxon>Bionectriaceae</taxon>
        <taxon>Clonostachys</taxon>
    </lineage>
</organism>
<evidence type="ECO:0000313" key="4">
    <source>
        <dbReference type="Proteomes" id="UP001160390"/>
    </source>
</evidence>
<sequence>MSYIKQIVAVRRKAGITRQEFFNYHFQVHGRISIAPSPAETPSKYFQIHLDDAAYHSTSPTDSANASPPWAFSDDITELYFESADHLSSVFRSSWVREEVGPDAANFSDFGASLPVTVQEIAIQLNEQAPSVNDNSLSGSLVAMYFITKNSDDIEANDLASGFADILKRFGPSQVRALVANVPVDLPFDPDAYFGSSAGRPRFDLVLAIHLHDKAGVSFLRTVQKNFEETYASHINLGSSWIAFGQRALLFDQDQDIKFDPGRQPYIYRN</sequence>
<dbReference type="Pfam" id="PF07110">
    <property type="entry name" value="EthD"/>
    <property type="match status" value="1"/>
</dbReference>
<comment type="similarity">
    <text evidence="1">Belongs to the tpcK family.</text>
</comment>
<dbReference type="Gene3D" id="3.30.70.100">
    <property type="match status" value="1"/>
</dbReference>
<dbReference type="EMBL" id="CABFNP030001276">
    <property type="protein sequence ID" value="CAI6095969.1"/>
    <property type="molecule type" value="Genomic_DNA"/>
</dbReference>
<evidence type="ECO:0000259" key="2">
    <source>
        <dbReference type="Pfam" id="PF07110"/>
    </source>
</evidence>
<keyword evidence="4" id="KW-1185">Reference proteome</keyword>
<dbReference type="InterPro" id="IPR011008">
    <property type="entry name" value="Dimeric_a/b-barrel"/>
</dbReference>
<dbReference type="Proteomes" id="UP001160390">
    <property type="component" value="Unassembled WGS sequence"/>
</dbReference>
<dbReference type="SUPFAM" id="SSF54909">
    <property type="entry name" value="Dimeric alpha+beta barrel"/>
    <property type="match status" value="1"/>
</dbReference>
<evidence type="ECO:0000313" key="3">
    <source>
        <dbReference type="EMBL" id="CAI6095969.1"/>
    </source>
</evidence>